<dbReference type="EMBL" id="CAJVCH010120635">
    <property type="protein sequence ID" value="CAG7725332.1"/>
    <property type="molecule type" value="Genomic_DNA"/>
</dbReference>
<keyword evidence="2" id="KW-1185">Reference proteome</keyword>
<dbReference type="Proteomes" id="UP000708208">
    <property type="component" value="Unassembled WGS sequence"/>
</dbReference>
<organism evidence="1 2">
    <name type="scientific">Allacma fusca</name>
    <dbReference type="NCBI Taxonomy" id="39272"/>
    <lineage>
        <taxon>Eukaryota</taxon>
        <taxon>Metazoa</taxon>
        <taxon>Ecdysozoa</taxon>
        <taxon>Arthropoda</taxon>
        <taxon>Hexapoda</taxon>
        <taxon>Collembola</taxon>
        <taxon>Symphypleona</taxon>
        <taxon>Sminthuridae</taxon>
        <taxon>Allacma</taxon>
    </lineage>
</organism>
<sequence>MSVIDKVLQATYQSPEYVPMVLDKIALSFKHIATRALQKKVAQRMGNRDESLEGCVKEVLSPLMDTASLVGFGLKELSQQRRAIIKRMNPALASICGDTDTVSKLLFGDTLDADLRAANTTDLCVEPVPAVPQWGFTHTKDSLGLTSHTGLL</sequence>
<evidence type="ECO:0000313" key="1">
    <source>
        <dbReference type="EMBL" id="CAG7725332.1"/>
    </source>
</evidence>
<accession>A0A8J2JQK8</accession>
<comment type="caution">
    <text evidence="1">The sequence shown here is derived from an EMBL/GenBank/DDBJ whole genome shotgun (WGS) entry which is preliminary data.</text>
</comment>
<evidence type="ECO:0000313" key="2">
    <source>
        <dbReference type="Proteomes" id="UP000708208"/>
    </source>
</evidence>
<name>A0A8J2JQK8_9HEXA</name>
<protein>
    <submittedName>
        <fullName evidence="1">Uncharacterized protein</fullName>
    </submittedName>
</protein>
<dbReference type="AlphaFoldDB" id="A0A8J2JQK8"/>
<proteinExistence type="predicted"/>
<reference evidence="1" key="1">
    <citation type="submission" date="2021-06" db="EMBL/GenBank/DDBJ databases">
        <authorList>
            <person name="Hodson N. C."/>
            <person name="Mongue J. A."/>
            <person name="Jaron S. K."/>
        </authorList>
    </citation>
    <scope>NUCLEOTIDE SEQUENCE</scope>
</reference>
<gene>
    <name evidence="1" type="ORF">AFUS01_LOCUS14296</name>
</gene>